<organism evidence="1 2">
    <name type="scientific">Plutella xylostella</name>
    <name type="common">Diamondback moth</name>
    <name type="synonym">Plutella maculipennis</name>
    <dbReference type="NCBI Taxonomy" id="51655"/>
    <lineage>
        <taxon>Eukaryota</taxon>
        <taxon>Metazoa</taxon>
        <taxon>Ecdysozoa</taxon>
        <taxon>Arthropoda</taxon>
        <taxon>Hexapoda</taxon>
        <taxon>Insecta</taxon>
        <taxon>Pterygota</taxon>
        <taxon>Neoptera</taxon>
        <taxon>Endopterygota</taxon>
        <taxon>Lepidoptera</taxon>
        <taxon>Glossata</taxon>
        <taxon>Ditrysia</taxon>
        <taxon>Yponomeutoidea</taxon>
        <taxon>Plutellidae</taxon>
        <taxon>Plutella</taxon>
    </lineage>
</organism>
<comment type="caution">
    <text evidence="1">The sequence shown here is derived from an EMBL/GenBank/DDBJ whole genome shotgun (WGS) entry which is preliminary data.</text>
</comment>
<gene>
    <name evidence="1" type="ORF">PLXY2_LOCUS14422</name>
</gene>
<name>A0A8S4G944_PLUXY</name>
<proteinExistence type="predicted"/>
<accession>A0A8S4G944</accession>
<keyword evidence="2" id="KW-1185">Reference proteome</keyword>
<evidence type="ECO:0000313" key="1">
    <source>
        <dbReference type="EMBL" id="CAG9136167.1"/>
    </source>
</evidence>
<dbReference type="Proteomes" id="UP000653454">
    <property type="component" value="Unassembled WGS sequence"/>
</dbReference>
<protein>
    <submittedName>
        <fullName evidence="1">(diamondback moth) hypothetical protein</fullName>
    </submittedName>
</protein>
<dbReference type="AlphaFoldDB" id="A0A8S4G944"/>
<evidence type="ECO:0000313" key="2">
    <source>
        <dbReference type="Proteomes" id="UP000653454"/>
    </source>
</evidence>
<dbReference type="EMBL" id="CAJHNJ030000127">
    <property type="protein sequence ID" value="CAG9136167.1"/>
    <property type="molecule type" value="Genomic_DNA"/>
</dbReference>
<reference evidence="1" key="1">
    <citation type="submission" date="2020-11" db="EMBL/GenBank/DDBJ databases">
        <authorList>
            <person name="Whiteford S."/>
        </authorList>
    </citation>
    <scope>NUCLEOTIDE SEQUENCE</scope>
</reference>
<sequence length="250" mass="28622">MKTGHNGIVNDAQGRVKCVFCVVQIPKAFSCIEQHIHGSKHKETLEIMTDNGIFHNEDNTMYCKPCKTILNNDESASQHVDGDQHSNWIAAIEDLIGGEFINLDSYLCSAKYEEDIRCDLCETAFPFTLALLEKHVNSHDHRVHLAEKLKTLNGIFPVENGEEVWCKLCDVYIENKVQAILDHIDDDELHMKWFASMDDIIEDHDISLDEFLSEEHHTTAECGKCNMEIDCTTENLEDHIFSETHLNQFD</sequence>